<sequence length="237" mass="26757">MNKMIDHNFYASPVQASQTLITHILEAMDKELERPFTIALSGGTTPATLFEVWEREYAAYTPWSRIYFYWVDERCVPPGDDQSNFGLAYRLLFSKVGIPASHCYRIVGEDAPEEEAKQYSSIVKTTVPTVDGVPVFDFVLLGIGEDGHTSSIFPDHQELLTAGEPYEVSVNPYNKTVRICMTGRPLIEARHTCFLVTGENKCSILKEILDKNKEGVYPASYIWHHARNPQLYASLVS</sequence>
<dbReference type="EMBL" id="CP013020">
    <property type="protein sequence ID" value="ALK85091.1"/>
    <property type="molecule type" value="Genomic_DNA"/>
</dbReference>
<dbReference type="Pfam" id="PF01182">
    <property type="entry name" value="Glucosamine_iso"/>
    <property type="match status" value="1"/>
</dbReference>
<dbReference type="GO" id="GO:0006098">
    <property type="term" value="P:pentose-phosphate shunt"/>
    <property type="evidence" value="ECO:0007669"/>
    <property type="project" value="UniProtKB-UniPathway"/>
</dbReference>
<reference evidence="9 10" key="2">
    <citation type="journal article" date="2016" name="Genome Biol. Evol.">
        <title>Extensive mobilome-driven genome diversification in mouse gut-associated Bacteroides vulgatus mpk.</title>
        <authorList>
            <person name="Lange A."/>
            <person name="Beier S."/>
            <person name="Steimle A."/>
            <person name="Autenrieth I.B."/>
            <person name="Huson D.H."/>
            <person name="Frick J.S."/>
        </authorList>
    </citation>
    <scope>NUCLEOTIDE SEQUENCE [LARGE SCALE GENOMIC DNA]</scope>
    <source>
        <strain evidence="10">mpk</strain>
    </source>
</reference>
<dbReference type="GO" id="GO:0005975">
    <property type="term" value="P:carbohydrate metabolic process"/>
    <property type="evidence" value="ECO:0007669"/>
    <property type="project" value="UniProtKB-UniRule"/>
</dbReference>
<dbReference type="PANTHER" id="PTHR11054">
    <property type="entry name" value="6-PHOSPHOGLUCONOLACTONASE"/>
    <property type="match status" value="1"/>
</dbReference>
<dbReference type="InterPro" id="IPR005900">
    <property type="entry name" value="6-phosphogluconolactonase_DevB"/>
</dbReference>
<comment type="function">
    <text evidence="2 7">Hydrolysis of 6-phosphogluconolactone to 6-phosphogluconate.</text>
</comment>
<evidence type="ECO:0000256" key="4">
    <source>
        <dbReference type="ARBA" id="ARBA00010662"/>
    </source>
</evidence>
<evidence type="ECO:0000256" key="5">
    <source>
        <dbReference type="ARBA" id="ARBA00013198"/>
    </source>
</evidence>
<dbReference type="CDD" id="cd01400">
    <property type="entry name" value="6PGL"/>
    <property type="match status" value="1"/>
</dbReference>
<proteinExistence type="inferred from homology"/>
<protein>
    <recommendedName>
        <fullName evidence="6 7">6-phosphogluconolactonase</fullName>
        <shortName evidence="7">6PGL</shortName>
        <ecNumber evidence="5 7">3.1.1.31</ecNumber>
    </recommendedName>
</protein>
<comment type="similarity">
    <text evidence="4 7">Belongs to the glucosamine/galactosamine-6-phosphate isomerase family. 6-phosphogluconolactonase subfamily.</text>
</comment>
<evidence type="ECO:0000256" key="7">
    <source>
        <dbReference type="RuleBase" id="RU365095"/>
    </source>
</evidence>
<evidence type="ECO:0000313" key="9">
    <source>
        <dbReference type="EMBL" id="ALK85091.1"/>
    </source>
</evidence>
<gene>
    <name evidence="7" type="primary">pgl</name>
    <name evidence="9" type="ORF">BvMPK_2496</name>
</gene>
<dbReference type="NCBIfam" id="TIGR01198">
    <property type="entry name" value="pgl"/>
    <property type="match status" value="1"/>
</dbReference>
<evidence type="ECO:0000259" key="8">
    <source>
        <dbReference type="Pfam" id="PF01182"/>
    </source>
</evidence>
<dbReference type="EC" id="3.1.1.31" evidence="5 7"/>
<name>A0A0P0M3A1_PHOVU</name>
<dbReference type="AlphaFoldDB" id="A0A0P0M3A1"/>
<evidence type="ECO:0000313" key="10">
    <source>
        <dbReference type="Proteomes" id="UP000061587"/>
    </source>
</evidence>
<feature type="domain" description="Glucosamine/galactosamine-6-phosphate isomerase" evidence="8">
    <location>
        <begin position="15"/>
        <end position="224"/>
    </location>
</feature>
<dbReference type="InterPro" id="IPR006148">
    <property type="entry name" value="Glc/Gal-6P_isomerase"/>
</dbReference>
<dbReference type="UniPathway" id="UPA00115">
    <property type="reaction ID" value="UER00409"/>
</dbReference>
<dbReference type="PANTHER" id="PTHR11054:SF0">
    <property type="entry name" value="6-PHOSPHOGLUCONOLACTONASE"/>
    <property type="match status" value="1"/>
</dbReference>
<organism evidence="9 10">
    <name type="scientific">Phocaeicola vulgatus</name>
    <name type="common">Bacteroides vulgatus</name>
    <dbReference type="NCBI Taxonomy" id="821"/>
    <lineage>
        <taxon>Bacteria</taxon>
        <taxon>Pseudomonadati</taxon>
        <taxon>Bacteroidota</taxon>
        <taxon>Bacteroidia</taxon>
        <taxon>Bacteroidales</taxon>
        <taxon>Bacteroidaceae</taxon>
        <taxon>Phocaeicola</taxon>
    </lineage>
</organism>
<dbReference type="Gene3D" id="3.40.50.1360">
    <property type="match status" value="1"/>
</dbReference>
<evidence type="ECO:0000256" key="2">
    <source>
        <dbReference type="ARBA" id="ARBA00002681"/>
    </source>
</evidence>
<dbReference type="InterPro" id="IPR039104">
    <property type="entry name" value="6PGL"/>
</dbReference>
<evidence type="ECO:0000256" key="6">
    <source>
        <dbReference type="ARBA" id="ARBA00020337"/>
    </source>
</evidence>
<keyword evidence="7 9" id="KW-0378">Hydrolase</keyword>
<comment type="pathway">
    <text evidence="3 7">Carbohydrate degradation; pentose phosphate pathway; D-ribulose 5-phosphate from D-glucose 6-phosphate (oxidative stage): step 2/3.</text>
</comment>
<reference evidence="10" key="1">
    <citation type="submission" date="2015-10" db="EMBL/GenBank/DDBJ databases">
        <title>Extensive mobilome-driven genome diversification in gut-associated Bacteroides vulgatus mpk.</title>
        <authorList>
            <person name="Beier S."/>
            <person name="Lange A."/>
            <person name="Huson D.H."/>
            <person name="Frick J.-S."/>
            <person name="Autenrieth I.B."/>
        </authorList>
    </citation>
    <scope>NUCLEOTIDE SEQUENCE [LARGE SCALE GENOMIC DNA]</scope>
    <source>
        <strain evidence="10">mpk</strain>
    </source>
</reference>
<evidence type="ECO:0000256" key="3">
    <source>
        <dbReference type="ARBA" id="ARBA00004961"/>
    </source>
</evidence>
<dbReference type="GO" id="GO:0017057">
    <property type="term" value="F:6-phosphogluconolactonase activity"/>
    <property type="evidence" value="ECO:0007669"/>
    <property type="project" value="UniProtKB-UniRule"/>
</dbReference>
<dbReference type="Proteomes" id="UP000061587">
    <property type="component" value="Chromosome"/>
</dbReference>
<evidence type="ECO:0000256" key="1">
    <source>
        <dbReference type="ARBA" id="ARBA00000832"/>
    </source>
</evidence>
<accession>A0A0P0M3A1</accession>
<dbReference type="PATRIC" id="fig|821.40.peg.2997"/>
<dbReference type="SUPFAM" id="SSF100950">
    <property type="entry name" value="NagB/RpiA/CoA transferase-like"/>
    <property type="match status" value="1"/>
</dbReference>
<dbReference type="InterPro" id="IPR037171">
    <property type="entry name" value="NagB/RpiA_transferase-like"/>
</dbReference>
<comment type="catalytic activity">
    <reaction evidence="1 7">
        <text>6-phospho-D-glucono-1,5-lactone + H2O = 6-phospho-D-gluconate + H(+)</text>
        <dbReference type="Rhea" id="RHEA:12556"/>
        <dbReference type="ChEBI" id="CHEBI:15377"/>
        <dbReference type="ChEBI" id="CHEBI:15378"/>
        <dbReference type="ChEBI" id="CHEBI:57955"/>
        <dbReference type="ChEBI" id="CHEBI:58759"/>
        <dbReference type="EC" id="3.1.1.31"/>
    </reaction>
</comment>